<keyword evidence="2" id="KW-0645">Protease</keyword>
<dbReference type="InterPro" id="IPR029058">
    <property type="entry name" value="AB_hydrolase_fold"/>
</dbReference>
<evidence type="ECO:0000256" key="1">
    <source>
        <dbReference type="ARBA" id="ARBA00011079"/>
    </source>
</evidence>
<dbReference type="PANTHER" id="PTHR11010:SF23">
    <property type="entry name" value="SERINE PEPTIDASE"/>
    <property type="match status" value="1"/>
</dbReference>
<feature type="chain" id="PRO_5045438304" evidence="7">
    <location>
        <begin position="22"/>
        <end position="723"/>
    </location>
</feature>
<accession>A0ABR1X9A9</accession>
<comment type="similarity">
    <text evidence="1">Belongs to the peptidase S28 family.</text>
</comment>
<dbReference type="Gene3D" id="3.40.50.1820">
    <property type="entry name" value="alpha/beta hydrolase"/>
    <property type="match status" value="2"/>
</dbReference>
<evidence type="ECO:0000256" key="3">
    <source>
        <dbReference type="ARBA" id="ARBA00022729"/>
    </source>
</evidence>
<evidence type="ECO:0000256" key="2">
    <source>
        <dbReference type="ARBA" id="ARBA00022670"/>
    </source>
</evidence>
<name>A0ABR1X9A9_9PEZI</name>
<dbReference type="RefSeq" id="XP_066674022.1">
    <property type="nucleotide sequence ID" value="XM_066806726.1"/>
</dbReference>
<dbReference type="PANTHER" id="PTHR11010">
    <property type="entry name" value="PROTEASE S28 PRO-X CARBOXYPEPTIDASE-RELATED"/>
    <property type="match status" value="1"/>
</dbReference>
<evidence type="ECO:0000256" key="7">
    <source>
        <dbReference type="SAM" id="SignalP"/>
    </source>
</evidence>
<gene>
    <name evidence="8" type="ORF">PG997_002411</name>
</gene>
<proteinExistence type="inferred from homology"/>
<organism evidence="8 9">
    <name type="scientific">Apiospora hydei</name>
    <dbReference type="NCBI Taxonomy" id="1337664"/>
    <lineage>
        <taxon>Eukaryota</taxon>
        <taxon>Fungi</taxon>
        <taxon>Dikarya</taxon>
        <taxon>Ascomycota</taxon>
        <taxon>Pezizomycotina</taxon>
        <taxon>Sordariomycetes</taxon>
        <taxon>Xylariomycetidae</taxon>
        <taxon>Amphisphaeriales</taxon>
        <taxon>Apiosporaceae</taxon>
        <taxon>Apiospora</taxon>
    </lineage>
</organism>
<evidence type="ECO:0000313" key="9">
    <source>
        <dbReference type="Proteomes" id="UP001433268"/>
    </source>
</evidence>
<comment type="caution">
    <text evidence="8">The sequence shown here is derived from an EMBL/GenBank/DDBJ whole genome shotgun (WGS) entry which is preliminary data.</text>
</comment>
<feature type="signal peptide" evidence="7">
    <location>
        <begin position="1"/>
        <end position="21"/>
    </location>
</feature>
<dbReference type="Pfam" id="PF05577">
    <property type="entry name" value="Peptidase_S28"/>
    <property type="match status" value="1"/>
</dbReference>
<dbReference type="EMBL" id="JAQQWN010000003">
    <property type="protein sequence ID" value="KAK8092050.1"/>
    <property type="molecule type" value="Genomic_DNA"/>
</dbReference>
<dbReference type="SUPFAM" id="SSF53474">
    <property type="entry name" value="alpha/beta-Hydrolases"/>
    <property type="match status" value="1"/>
</dbReference>
<evidence type="ECO:0000256" key="6">
    <source>
        <dbReference type="SAM" id="MobiDB-lite"/>
    </source>
</evidence>
<keyword evidence="5" id="KW-0325">Glycoprotein</keyword>
<keyword evidence="4" id="KW-0378">Hydrolase</keyword>
<protein>
    <submittedName>
        <fullName evidence="8">Serine-type peptidase</fullName>
    </submittedName>
</protein>
<evidence type="ECO:0000256" key="4">
    <source>
        <dbReference type="ARBA" id="ARBA00022801"/>
    </source>
</evidence>
<dbReference type="GeneID" id="92039786"/>
<feature type="region of interest" description="Disordered" evidence="6">
    <location>
        <begin position="686"/>
        <end position="707"/>
    </location>
</feature>
<dbReference type="InterPro" id="IPR008758">
    <property type="entry name" value="Peptidase_S28"/>
</dbReference>
<keyword evidence="9" id="KW-1185">Reference proteome</keyword>
<reference evidence="8 9" key="1">
    <citation type="submission" date="2023-01" db="EMBL/GenBank/DDBJ databases">
        <title>Analysis of 21 Apiospora genomes using comparative genomics revels a genus with tremendous synthesis potential of carbohydrate active enzymes and secondary metabolites.</title>
        <authorList>
            <person name="Sorensen T."/>
        </authorList>
    </citation>
    <scope>NUCLEOTIDE SEQUENCE [LARGE SCALE GENOMIC DNA]</scope>
    <source>
        <strain evidence="8 9">CBS 114990</strain>
    </source>
</reference>
<evidence type="ECO:0000256" key="5">
    <source>
        <dbReference type="ARBA" id="ARBA00023180"/>
    </source>
</evidence>
<keyword evidence="3 7" id="KW-0732">Signal</keyword>
<dbReference type="Proteomes" id="UP001433268">
    <property type="component" value="Unassembled WGS sequence"/>
</dbReference>
<sequence>MRLTFSASAALLLAPLAPVLALRHTSGMQVGPIEISLLQDTELLGINGTNGWGTFDQQLDHSDPSKGTFEQRFWYGTQYWKGPGSPIILTTPGEQAADGFNITYTTKKRLSGLMAEKMGAAVVILEHRYWGGSSPFQDLTVQNLQYHTLDNALKDLTYFANNFDQPFDKSGESHPTKAPWIFTGGSYPGALAGWLERLEPGTFWAYHGTSGVVEAMSDFYTYYDPAMERAPKNCTKDLTAVIDHIDEILFHGKPEEKQALKDRFKLGDLGDKDFGGALLAGPGTWQGSQFYTLEQEGVVPLFQFCDYIENVFPNATNATYISNENGVGIEKALDGYAKWFVEISLPGTCESYGLDGFNGTYNTECYKYEEENNLMYKDTRVDNVSGRTWMWMLCNEPFEWWQTGAPFGTPSFVSRKGKTIEMLNNRTDGWYHTDTKRLMYANGQYDPWLDVTVSSNISRPGGPVESTKELPIWVIPGGNHCSDLYGQNWEVNAEVKAIAEAEVDQMSSWVDDFYKQKSKREVSFHNPDPDLLTLALGSIHPLQQQGIFAEDPVPPPDELLVGLPVVVVVVVVVVSIEMVLLPHVKVLVPKVRCQVAPAPPDRAHTAPVDAELELLPGDEVVPGVALARVVRLAPPPVVGVEKAQRDVLGLVARRAAEVAEAAAGEDVDAALLAGLGHVADAAVRGERERPSLVDPGAVGGEGQRQGQLQGGVWVAAGEGGGGG</sequence>
<evidence type="ECO:0000313" key="8">
    <source>
        <dbReference type="EMBL" id="KAK8092050.1"/>
    </source>
</evidence>